<evidence type="ECO:0000256" key="2">
    <source>
        <dbReference type="ARBA" id="ARBA00022801"/>
    </source>
</evidence>
<proteinExistence type="inferred from homology"/>
<keyword evidence="2 4" id="KW-0378">Hydrolase</keyword>
<dbReference type="PANTHER" id="PTHR10655">
    <property type="entry name" value="LYSOPHOSPHOLIPASE-RELATED"/>
    <property type="match status" value="1"/>
</dbReference>
<dbReference type="GO" id="GO:0016787">
    <property type="term" value="F:hydrolase activity"/>
    <property type="evidence" value="ECO:0007669"/>
    <property type="project" value="UniProtKB-KW"/>
</dbReference>
<feature type="domain" description="Phospholipase/carboxylesterase/thioesterase" evidence="3">
    <location>
        <begin position="13"/>
        <end position="199"/>
    </location>
</feature>
<reference evidence="4 5" key="1">
    <citation type="submission" date="2024-08" db="EMBL/GenBank/DDBJ databases">
        <title>Genome mining of Saccharopolyspora cebuensis PGLac3 from Nigerian medicinal plant.</title>
        <authorList>
            <person name="Ezeobiora C.E."/>
            <person name="Igbokwe N.H."/>
            <person name="Amin D.H."/>
            <person name="Mendie U.E."/>
        </authorList>
    </citation>
    <scope>NUCLEOTIDE SEQUENCE [LARGE SCALE GENOMIC DNA]</scope>
    <source>
        <strain evidence="4 5">PGLac3</strain>
    </source>
</reference>
<protein>
    <submittedName>
        <fullName evidence="4">Alpha/beta hydrolase</fullName>
    </submittedName>
</protein>
<sequence>MSGLTHEFHDGVPDAPLLLLLHGTGGGPGDLVRLAREISPGSPLLAPLGPVSENGAARWFRRLAEGVFDHEDVVARTGQLAEFVTAAREEHGVADRRVVAVGFSNGANIAAALALLRPEVLDEAVLFSAMLPLPESPQRDLSGSRVLLSGGQRDPMAPMVAARDLVAVLRGRGAEVTEHWHEGGHQITFEAIDLAKRWISAPPR</sequence>
<dbReference type="RefSeq" id="WP_345366714.1">
    <property type="nucleotide sequence ID" value="NZ_BAABII010000016.1"/>
</dbReference>
<evidence type="ECO:0000313" key="5">
    <source>
        <dbReference type="Proteomes" id="UP001564626"/>
    </source>
</evidence>
<evidence type="ECO:0000259" key="3">
    <source>
        <dbReference type="Pfam" id="PF02230"/>
    </source>
</evidence>
<comment type="similarity">
    <text evidence="1">Belongs to the AB hydrolase superfamily. AB hydrolase 2 family.</text>
</comment>
<dbReference type="PANTHER" id="PTHR10655:SF17">
    <property type="entry name" value="LYSOPHOSPHOLIPASE-LIKE PROTEIN 1"/>
    <property type="match status" value="1"/>
</dbReference>
<dbReference type="Proteomes" id="UP001564626">
    <property type="component" value="Unassembled WGS sequence"/>
</dbReference>
<dbReference type="InterPro" id="IPR050565">
    <property type="entry name" value="LYPA1-2/EST-like"/>
</dbReference>
<evidence type="ECO:0000256" key="1">
    <source>
        <dbReference type="ARBA" id="ARBA00006499"/>
    </source>
</evidence>
<evidence type="ECO:0000313" key="4">
    <source>
        <dbReference type="EMBL" id="MEY8040318.1"/>
    </source>
</evidence>
<dbReference type="Gene3D" id="3.40.50.1820">
    <property type="entry name" value="alpha/beta hydrolase"/>
    <property type="match status" value="1"/>
</dbReference>
<dbReference type="EMBL" id="JBGEHV010000020">
    <property type="protein sequence ID" value="MEY8040318.1"/>
    <property type="molecule type" value="Genomic_DNA"/>
</dbReference>
<name>A0ABV4CGY4_9PSEU</name>
<keyword evidence="5" id="KW-1185">Reference proteome</keyword>
<comment type="caution">
    <text evidence="4">The sequence shown here is derived from an EMBL/GenBank/DDBJ whole genome shotgun (WGS) entry which is preliminary data.</text>
</comment>
<dbReference type="SUPFAM" id="SSF53474">
    <property type="entry name" value="alpha/beta-Hydrolases"/>
    <property type="match status" value="1"/>
</dbReference>
<dbReference type="Pfam" id="PF02230">
    <property type="entry name" value="Abhydrolase_2"/>
    <property type="match status" value="1"/>
</dbReference>
<accession>A0ABV4CGY4</accession>
<organism evidence="4 5">
    <name type="scientific">Saccharopolyspora cebuensis</name>
    <dbReference type="NCBI Taxonomy" id="418759"/>
    <lineage>
        <taxon>Bacteria</taxon>
        <taxon>Bacillati</taxon>
        <taxon>Actinomycetota</taxon>
        <taxon>Actinomycetes</taxon>
        <taxon>Pseudonocardiales</taxon>
        <taxon>Pseudonocardiaceae</taxon>
        <taxon>Saccharopolyspora</taxon>
    </lineage>
</organism>
<gene>
    <name evidence="4" type="ORF">AB8O55_13010</name>
</gene>
<dbReference type="InterPro" id="IPR029058">
    <property type="entry name" value="AB_hydrolase_fold"/>
</dbReference>
<dbReference type="InterPro" id="IPR003140">
    <property type="entry name" value="PLipase/COase/thioEstase"/>
</dbReference>